<evidence type="ECO:0000313" key="3">
    <source>
        <dbReference type="Proteomes" id="UP000308549"/>
    </source>
</evidence>
<proteinExistence type="predicted"/>
<organism evidence="2 3">
    <name type="scientific">Salinomyces thailandicus</name>
    <dbReference type="NCBI Taxonomy" id="706561"/>
    <lineage>
        <taxon>Eukaryota</taxon>
        <taxon>Fungi</taxon>
        <taxon>Dikarya</taxon>
        <taxon>Ascomycota</taxon>
        <taxon>Pezizomycotina</taxon>
        <taxon>Dothideomycetes</taxon>
        <taxon>Dothideomycetidae</taxon>
        <taxon>Mycosphaerellales</taxon>
        <taxon>Teratosphaeriaceae</taxon>
        <taxon>Salinomyces</taxon>
    </lineage>
</organism>
<evidence type="ECO:0000313" key="2">
    <source>
        <dbReference type="EMBL" id="TKA27765.1"/>
    </source>
</evidence>
<feature type="compositionally biased region" description="Acidic residues" evidence="1">
    <location>
        <begin position="838"/>
        <end position="847"/>
    </location>
</feature>
<protein>
    <submittedName>
        <fullName evidence="2">Uncharacterized protein</fullName>
    </submittedName>
</protein>
<feature type="region of interest" description="Disordered" evidence="1">
    <location>
        <begin position="809"/>
        <end position="879"/>
    </location>
</feature>
<comment type="caution">
    <text evidence="2">The sequence shown here is derived from an EMBL/GenBank/DDBJ whole genome shotgun (WGS) entry which is preliminary data.</text>
</comment>
<gene>
    <name evidence="2" type="ORF">B0A50_04866</name>
</gene>
<dbReference type="Pfam" id="PF09797">
    <property type="entry name" value="NatB_MDM20"/>
    <property type="match status" value="1"/>
</dbReference>
<keyword evidence="3" id="KW-1185">Reference proteome</keyword>
<dbReference type="Proteomes" id="UP000308549">
    <property type="component" value="Unassembled WGS sequence"/>
</dbReference>
<reference evidence="2 3" key="1">
    <citation type="submission" date="2017-03" db="EMBL/GenBank/DDBJ databases">
        <title>Genomes of endolithic fungi from Antarctica.</title>
        <authorList>
            <person name="Coleine C."/>
            <person name="Masonjones S."/>
            <person name="Stajich J.E."/>
        </authorList>
    </citation>
    <scope>NUCLEOTIDE SEQUENCE [LARGE SCALE GENOMIC DNA]</scope>
    <source>
        <strain evidence="2 3">CCFEE 6315</strain>
    </source>
</reference>
<feature type="compositionally biased region" description="Acidic residues" evidence="1">
    <location>
        <begin position="855"/>
        <end position="867"/>
    </location>
</feature>
<dbReference type="OrthoDB" id="5296at2759"/>
<sequence>MARYPTLEDYHARRNYSDGVKRCDDLLRKSPNDIQLLTTKFKLLATQSSQQADSTHKDDSTAVLETLATLPNPIQDLTDLCQIEMAAVEAAQTTHPPLLTAGPQISKLWDAAVKATPSLTRKLDIMSTRWERAVFDDRLADMQLALIQLKALQPRNRVVYLAHAAVTQMLSSTEGDLQGRLAVGLARKAMGPGFEGAGDAGLDWRVPGQIFAVQGLVEEVTGVSRGKGGESRQVWEFLRGLERREGKEGKAVDAVVLDPAAVPAKEWLVAEIARLKQEFAGLIAAQASVDTIRAFAMNAIRLFHSATTTLSTNARRSPADACFLAISATVRLFEQTTSLNYLLHTAYLAEHLLTTHPDIHEARLILVYIYMRLNLASLAITYFDSLNVKEIQHDTISHVLFTRLSLLHPHPTLLKAKKETYDPLRQLRRGLDVYVRCEAKLAETEASVLHHGQTGMLLDLHELRENLRFSLARRIAVLEWRRAGRLMRNKCEDHDSLSSMGPHVVRNWTESKDNRDFNAAFDYGYRVETMLHGTGVALPGKAWVAFALAADTAWCLATDQPPAVVDLGDAWTLAIREATTSTKSTDGTPATAANLGLTPPELLAGTLAQRVLTLLLLARQPHNATSTNNSDSSSSSSEPANKPSHHLASALQAVSTALTDLNIPSLTSTQEPLATHLPDHYLYADALRTVLAACTALTKKDPTTTAAAAVTPSLSPDIEALRKHAREGFAALQRHAVEQVAGIKGKGVRELMMREDEGLWEAVLELDQSSSSSGGGGVDGFSILGTRKKTISSARRMVGWEKKVCQAPSRQVDSARGNWAGAEGAGHADDAGELAVSDADEVLDDPSADGGASTEVDEEEEGEEPDGFEWLSNSATAVV</sequence>
<dbReference type="AlphaFoldDB" id="A0A4U0U0Z6"/>
<feature type="compositionally biased region" description="Low complexity" evidence="1">
    <location>
        <begin position="623"/>
        <end position="637"/>
    </location>
</feature>
<dbReference type="EMBL" id="NAJL01000021">
    <property type="protein sequence ID" value="TKA27765.1"/>
    <property type="molecule type" value="Genomic_DNA"/>
</dbReference>
<accession>A0A4U0U0Z6</accession>
<evidence type="ECO:0000256" key="1">
    <source>
        <dbReference type="SAM" id="MobiDB-lite"/>
    </source>
</evidence>
<feature type="region of interest" description="Disordered" evidence="1">
    <location>
        <begin position="623"/>
        <end position="647"/>
    </location>
</feature>
<dbReference type="InterPro" id="IPR019183">
    <property type="entry name" value="NAA25_NatB_aux_su"/>
</dbReference>
<name>A0A4U0U0Z6_9PEZI</name>